<evidence type="ECO:0000313" key="1">
    <source>
        <dbReference type="EMBL" id="PNR63243.1"/>
    </source>
</evidence>
<gene>
    <name evidence="1" type="ORF">PHYPA_001668</name>
</gene>
<dbReference type="EnsemblPlants" id="Pp3c1_36010V3.1">
    <property type="protein sequence ID" value="PAC:32971893.CDS.1"/>
    <property type="gene ID" value="Pp3c1_36010"/>
</dbReference>
<dbReference type="AlphaFoldDB" id="A0A2K1LB48"/>
<name>A0A2K1LB48_PHYPA</name>
<sequence>MSAVGYVDKVPESVQEENEAKAVKLAAELQTIEKATANFERLLNLSCRSMRALGCHYLCYCVAYPGLF</sequence>
<dbReference type="Gramene" id="Pp3c1_36010V3.1">
    <property type="protein sequence ID" value="PAC:32971893.CDS.1"/>
    <property type="gene ID" value="Pp3c1_36010"/>
</dbReference>
<reference evidence="1 3" key="1">
    <citation type="journal article" date="2008" name="Science">
        <title>The Physcomitrella genome reveals evolutionary insights into the conquest of land by plants.</title>
        <authorList>
            <person name="Rensing S."/>
            <person name="Lang D."/>
            <person name="Zimmer A."/>
            <person name="Terry A."/>
            <person name="Salamov A."/>
            <person name="Shapiro H."/>
            <person name="Nishiyama T."/>
            <person name="Perroud P.-F."/>
            <person name="Lindquist E."/>
            <person name="Kamisugi Y."/>
            <person name="Tanahashi T."/>
            <person name="Sakakibara K."/>
            <person name="Fujita T."/>
            <person name="Oishi K."/>
            <person name="Shin-I T."/>
            <person name="Kuroki Y."/>
            <person name="Toyoda A."/>
            <person name="Suzuki Y."/>
            <person name="Hashimoto A."/>
            <person name="Yamaguchi K."/>
            <person name="Sugano A."/>
            <person name="Kohara Y."/>
            <person name="Fujiyama A."/>
            <person name="Anterola A."/>
            <person name="Aoki S."/>
            <person name="Ashton N."/>
            <person name="Barbazuk W.B."/>
            <person name="Barker E."/>
            <person name="Bennetzen J."/>
            <person name="Bezanilla M."/>
            <person name="Blankenship R."/>
            <person name="Cho S.H."/>
            <person name="Dutcher S."/>
            <person name="Estelle M."/>
            <person name="Fawcett J.A."/>
            <person name="Gundlach H."/>
            <person name="Hanada K."/>
            <person name="Heyl A."/>
            <person name="Hicks K.A."/>
            <person name="Hugh J."/>
            <person name="Lohr M."/>
            <person name="Mayer K."/>
            <person name="Melkozernov A."/>
            <person name="Murata T."/>
            <person name="Nelson D."/>
            <person name="Pils B."/>
            <person name="Prigge M."/>
            <person name="Reiss B."/>
            <person name="Renner T."/>
            <person name="Rombauts S."/>
            <person name="Rushton P."/>
            <person name="Sanderfoot A."/>
            <person name="Schween G."/>
            <person name="Shiu S.-H."/>
            <person name="Stueber K."/>
            <person name="Theodoulou F.L."/>
            <person name="Tu H."/>
            <person name="Van de Peer Y."/>
            <person name="Verrier P.J."/>
            <person name="Waters E."/>
            <person name="Wood A."/>
            <person name="Yang L."/>
            <person name="Cove D."/>
            <person name="Cuming A."/>
            <person name="Hasebe M."/>
            <person name="Lucas S."/>
            <person name="Mishler D.B."/>
            <person name="Reski R."/>
            <person name="Grigoriev I."/>
            <person name="Quatrano R.S."/>
            <person name="Boore J.L."/>
        </authorList>
    </citation>
    <scope>NUCLEOTIDE SEQUENCE [LARGE SCALE GENOMIC DNA]</scope>
    <source>
        <strain evidence="2 3">cv. Gransden 2004</strain>
    </source>
</reference>
<evidence type="ECO:0000313" key="3">
    <source>
        <dbReference type="Proteomes" id="UP000006727"/>
    </source>
</evidence>
<evidence type="ECO:0000313" key="2">
    <source>
        <dbReference type="EnsemblPlants" id="PAC:32971893.CDS.1"/>
    </source>
</evidence>
<dbReference type="EMBL" id="ABEU02000001">
    <property type="protein sequence ID" value="PNR63243.1"/>
    <property type="molecule type" value="Genomic_DNA"/>
</dbReference>
<protein>
    <submittedName>
        <fullName evidence="1 2">Uncharacterized protein</fullName>
    </submittedName>
</protein>
<dbReference type="Proteomes" id="UP000006727">
    <property type="component" value="Chromosome 1"/>
</dbReference>
<keyword evidence="3" id="KW-1185">Reference proteome</keyword>
<proteinExistence type="predicted"/>
<dbReference type="PaxDb" id="3218-PP1S28_159V6.1"/>
<dbReference type="InParanoid" id="A0A2K1LB48"/>
<accession>A0A2K1LB48</accession>
<reference evidence="2" key="3">
    <citation type="submission" date="2020-12" db="UniProtKB">
        <authorList>
            <consortium name="EnsemblPlants"/>
        </authorList>
    </citation>
    <scope>IDENTIFICATION</scope>
</reference>
<organism evidence="1">
    <name type="scientific">Physcomitrium patens</name>
    <name type="common">Spreading-leaved earth moss</name>
    <name type="synonym">Physcomitrella patens</name>
    <dbReference type="NCBI Taxonomy" id="3218"/>
    <lineage>
        <taxon>Eukaryota</taxon>
        <taxon>Viridiplantae</taxon>
        <taxon>Streptophyta</taxon>
        <taxon>Embryophyta</taxon>
        <taxon>Bryophyta</taxon>
        <taxon>Bryophytina</taxon>
        <taxon>Bryopsida</taxon>
        <taxon>Funariidae</taxon>
        <taxon>Funariales</taxon>
        <taxon>Funariaceae</taxon>
        <taxon>Physcomitrium</taxon>
    </lineage>
</organism>
<reference evidence="1 3" key="2">
    <citation type="journal article" date="2018" name="Plant J.">
        <title>The Physcomitrella patens chromosome-scale assembly reveals moss genome structure and evolution.</title>
        <authorList>
            <person name="Lang D."/>
            <person name="Ullrich K.K."/>
            <person name="Murat F."/>
            <person name="Fuchs J."/>
            <person name="Jenkins J."/>
            <person name="Haas F.B."/>
            <person name="Piednoel M."/>
            <person name="Gundlach H."/>
            <person name="Van Bel M."/>
            <person name="Meyberg R."/>
            <person name="Vives C."/>
            <person name="Morata J."/>
            <person name="Symeonidi A."/>
            <person name="Hiss M."/>
            <person name="Muchero W."/>
            <person name="Kamisugi Y."/>
            <person name="Saleh O."/>
            <person name="Blanc G."/>
            <person name="Decker E.L."/>
            <person name="van Gessel N."/>
            <person name="Grimwood J."/>
            <person name="Hayes R.D."/>
            <person name="Graham S.W."/>
            <person name="Gunter L.E."/>
            <person name="McDaniel S.F."/>
            <person name="Hoernstein S.N.W."/>
            <person name="Larsson A."/>
            <person name="Li F.W."/>
            <person name="Perroud P.F."/>
            <person name="Phillips J."/>
            <person name="Ranjan P."/>
            <person name="Rokshar D.S."/>
            <person name="Rothfels C.J."/>
            <person name="Schneider L."/>
            <person name="Shu S."/>
            <person name="Stevenson D.W."/>
            <person name="Thummler F."/>
            <person name="Tillich M."/>
            <person name="Villarreal Aguilar J.C."/>
            <person name="Widiez T."/>
            <person name="Wong G.K."/>
            <person name="Wymore A."/>
            <person name="Zhang Y."/>
            <person name="Zimmer A.D."/>
            <person name="Quatrano R.S."/>
            <person name="Mayer K.F.X."/>
            <person name="Goodstein D."/>
            <person name="Casacuberta J.M."/>
            <person name="Vandepoele K."/>
            <person name="Reski R."/>
            <person name="Cuming A.C."/>
            <person name="Tuskan G.A."/>
            <person name="Maumus F."/>
            <person name="Salse J."/>
            <person name="Schmutz J."/>
            <person name="Rensing S.A."/>
        </authorList>
    </citation>
    <scope>NUCLEOTIDE SEQUENCE [LARGE SCALE GENOMIC DNA]</scope>
    <source>
        <strain evidence="2 3">cv. Gransden 2004</strain>
    </source>
</reference>